<evidence type="ECO:0008006" key="4">
    <source>
        <dbReference type="Google" id="ProtNLM"/>
    </source>
</evidence>
<name>A0A7D4UM05_9SPHI</name>
<dbReference type="Proteomes" id="UP000505355">
    <property type="component" value="Chromosome"/>
</dbReference>
<evidence type="ECO:0000313" key="3">
    <source>
        <dbReference type="Proteomes" id="UP000505355"/>
    </source>
</evidence>
<sequence length="706" mass="77826">MKAFFTTILSICALTVLAQTQRPELALMARSYPDKVVLRYFPTAPALLTRAANAGFVVEKAVFKPGIALEKLAYAPVKGSPFKRWGDDAWNTALRNASQNDTASTRIIGFAMTLTDPAVKAASGDVLADGLKTLMEERNQQDMKFAMALIAANRSRVAAEGLALSVTDADVKSGTTYVYRVRIADSQAGDKNSIAYVKVSCTAFNSRYLVNNKAVKVVEGDKRITLSFPQSKEYYAFNVERSDDGGLNFKKITLTPAFKLNPRGATTITDYGFVDSNLTNYKTYRYRLLVSTPFGDDLPLAEFQGTPRDRTPPPAPFLKSATNTKPKQVELLWETDGAGDLKGFNIKRSNSFKGKYTTISQTILPKTARTYIDGGFDPDGNNYYMIEAIDTAGNTSTSFPTLATIIDSIPPAMPVIASATIDTLGKVLIKIKPNTERDFIGYQLLKANAADHDFSVVAETYMDTLGKKRFTLRDSTTLNSLTSHIYYKVIAFDSHYNQSLPSKIIELKRRDTIPPVSPLITGFAATDSTVSISFANSPSDDAVSNILLRRLNGKPRFDTVFVNRNRAINSFIDKKVNGGDEYEYAMMAKDESGLKSKITRSIMVSIPVNKRLPKPQLSGIYSADNKKITLSFIVDDKVKGRKLKIALYKRSDGAAPWTVYKLIVFEAGKSFIDDADGTGSKYYAARLLDENSNSSNFSNELQINIR</sequence>
<dbReference type="InterPro" id="IPR036116">
    <property type="entry name" value="FN3_sf"/>
</dbReference>
<dbReference type="EMBL" id="CP054139">
    <property type="protein sequence ID" value="QKJ30601.1"/>
    <property type="molecule type" value="Genomic_DNA"/>
</dbReference>
<dbReference type="Gene3D" id="2.60.40.10">
    <property type="entry name" value="Immunoglobulins"/>
    <property type="match status" value="3"/>
</dbReference>
<dbReference type="InterPro" id="IPR013783">
    <property type="entry name" value="Ig-like_fold"/>
</dbReference>
<proteinExistence type="predicted"/>
<accession>A0A7D4UM05</accession>
<organism evidence="2 3">
    <name type="scientific">Mucilaginibacter mali</name>
    <dbReference type="NCBI Taxonomy" id="2740462"/>
    <lineage>
        <taxon>Bacteria</taxon>
        <taxon>Pseudomonadati</taxon>
        <taxon>Bacteroidota</taxon>
        <taxon>Sphingobacteriia</taxon>
        <taxon>Sphingobacteriales</taxon>
        <taxon>Sphingobacteriaceae</taxon>
        <taxon>Mucilaginibacter</taxon>
    </lineage>
</organism>
<feature type="chain" id="PRO_5028948971" description="Fibronectin type-III domain-containing protein" evidence="1">
    <location>
        <begin position="19"/>
        <end position="706"/>
    </location>
</feature>
<protein>
    <recommendedName>
        <fullName evidence="4">Fibronectin type-III domain-containing protein</fullName>
    </recommendedName>
</protein>
<feature type="signal peptide" evidence="1">
    <location>
        <begin position="1"/>
        <end position="18"/>
    </location>
</feature>
<dbReference type="AlphaFoldDB" id="A0A7D4UM05"/>
<evidence type="ECO:0000313" key="2">
    <source>
        <dbReference type="EMBL" id="QKJ30601.1"/>
    </source>
</evidence>
<dbReference type="SUPFAM" id="SSF49265">
    <property type="entry name" value="Fibronectin type III"/>
    <property type="match status" value="1"/>
</dbReference>
<gene>
    <name evidence="2" type="ORF">HQ865_12815</name>
</gene>
<dbReference type="RefSeq" id="WP_173415274.1">
    <property type="nucleotide sequence ID" value="NZ_CP054139.1"/>
</dbReference>
<dbReference type="KEGG" id="mmab:HQ865_12815"/>
<evidence type="ECO:0000256" key="1">
    <source>
        <dbReference type="SAM" id="SignalP"/>
    </source>
</evidence>
<reference evidence="2 3" key="1">
    <citation type="submission" date="2020-05" db="EMBL/GenBank/DDBJ databases">
        <title>Mucilaginibacter mali sp. nov.</title>
        <authorList>
            <person name="Kim H.S."/>
            <person name="Lee K.C."/>
            <person name="Suh M.K."/>
            <person name="Kim J.-S."/>
            <person name="Han K.-I."/>
            <person name="Eom M.K."/>
            <person name="Shin Y.K."/>
            <person name="Lee J.-S."/>
        </authorList>
    </citation>
    <scope>NUCLEOTIDE SEQUENCE [LARGE SCALE GENOMIC DNA]</scope>
    <source>
        <strain evidence="2 3">G2-14</strain>
    </source>
</reference>
<keyword evidence="1" id="KW-0732">Signal</keyword>
<keyword evidence="3" id="KW-1185">Reference proteome</keyword>